<reference evidence="1 2" key="1">
    <citation type="submission" date="2019-08" db="EMBL/GenBank/DDBJ databases">
        <title>The draft genome of Lelliottia nimipressuralis strain CICC 24156.</title>
        <authorList>
            <person name="Wu W."/>
            <person name="Feng Y."/>
            <person name="Zong Z."/>
        </authorList>
    </citation>
    <scope>NUCLEOTIDE SEQUENCE [LARGE SCALE GENOMIC DNA]</scope>
    <source>
        <strain evidence="1 2">CICC 24156</strain>
    </source>
</reference>
<sequence>MYFFSPSANAFYPARMKEDYILAGSFPDDVVAVEEALWFEFAGDIPPAGKVRIAGADGLPAWGDAPEPDIDPVAGFDEQKQILLADAENVIAPLARAVKYGIATGEEKARLEAWEKYSVLLNRVGPEYADWPERPE</sequence>
<evidence type="ECO:0000313" key="2">
    <source>
        <dbReference type="Proteomes" id="UP000323910"/>
    </source>
</evidence>
<gene>
    <name evidence="1" type="ORF">FZO59_04705</name>
</gene>
<name>A0ABY3P673_9ENTR</name>
<accession>A0ABY3P673</accession>
<dbReference type="RefSeq" id="WP_129034702.1">
    <property type="nucleotide sequence ID" value="NZ_SDDX01000003.1"/>
</dbReference>
<keyword evidence="2" id="KW-1185">Reference proteome</keyword>
<protein>
    <submittedName>
        <fullName evidence="1">Tail fiber assembly protein</fullName>
    </submittedName>
</protein>
<dbReference type="Pfam" id="PF02413">
    <property type="entry name" value="Caudo_TAP"/>
    <property type="match status" value="1"/>
</dbReference>
<dbReference type="EMBL" id="VTFR01000002">
    <property type="protein sequence ID" value="TYT34939.1"/>
    <property type="molecule type" value="Genomic_DNA"/>
</dbReference>
<proteinExistence type="predicted"/>
<organism evidence="1 2">
    <name type="scientific">Lelliottia nimipressuralis</name>
    <dbReference type="NCBI Taxonomy" id="69220"/>
    <lineage>
        <taxon>Bacteria</taxon>
        <taxon>Pseudomonadati</taxon>
        <taxon>Pseudomonadota</taxon>
        <taxon>Gammaproteobacteria</taxon>
        <taxon>Enterobacterales</taxon>
        <taxon>Enterobacteriaceae</taxon>
        <taxon>Lelliottia</taxon>
    </lineage>
</organism>
<dbReference type="Proteomes" id="UP000323910">
    <property type="component" value="Unassembled WGS sequence"/>
</dbReference>
<dbReference type="InterPro" id="IPR003458">
    <property type="entry name" value="Phage_T4_Gp38_tail_assem"/>
</dbReference>
<evidence type="ECO:0000313" key="1">
    <source>
        <dbReference type="EMBL" id="TYT34939.1"/>
    </source>
</evidence>
<comment type="caution">
    <text evidence="1">The sequence shown here is derived from an EMBL/GenBank/DDBJ whole genome shotgun (WGS) entry which is preliminary data.</text>
</comment>